<evidence type="ECO:0000256" key="9">
    <source>
        <dbReference type="ARBA" id="ARBA00022840"/>
    </source>
</evidence>
<keyword evidence="8" id="KW-0547">Nucleotide-binding</keyword>
<feature type="domain" description="YrdC-like" evidence="13">
    <location>
        <begin position="14"/>
        <end position="204"/>
    </location>
</feature>
<dbReference type="RefSeq" id="WP_141886681.1">
    <property type="nucleotide sequence ID" value="NZ_BAAAUY010000010.1"/>
</dbReference>
<dbReference type="PANTHER" id="PTHR17490">
    <property type="entry name" value="SUA5"/>
    <property type="match status" value="1"/>
</dbReference>
<reference evidence="14 15" key="1">
    <citation type="submission" date="2019-06" db="EMBL/GenBank/DDBJ databases">
        <title>Sequencing the genomes of 1000 actinobacteria strains.</title>
        <authorList>
            <person name="Klenk H.-P."/>
        </authorList>
    </citation>
    <scope>NUCLEOTIDE SEQUENCE [LARGE SCALE GENOMIC DNA]</scope>
    <source>
        <strain evidence="14 15">DSM 8803</strain>
    </source>
</reference>
<evidence type="ECO:0000313" key="14">
    <source>
        <dbReference type="EMBL" id="TQL43351.1"/>
    </source>
</evidence>
<keyword evidence="7" id="KW-0548">Nucleotidyltransferase</keyword>
<dbReference type="PANTHER" id="PTHR17490:SF16">
    <property type="entry name" value="THREONYLCARBAMOYL-AMP SYNTHASE"/>
    <property type="match status" value="1"/>
</dbReference>
<evidence type="ECO:0000256" key="6">
    <source>
        <dbReference type="ARBA" id="ARBA00022694"/>
    </source>
</evidence>
<evidence type="ECO:0000256" key="5">
    <source>
        <dbReference type="ARBA" id="ARBA00022679"/>
    </source>
</evidence>
<accession>A0A542Y5K3</accession>
<keyword evidence="5" id="KW-0808">Transferase</keyword>
<dbReference type="InterPro" id="IPR050156">
    <property type="entry name" value="TC-AMP_synthase_SUA5"/>
</dbReference>
<feature type="region of interest" description="Disordered" evidence="12">
    <location>
        <begin position="229"/>
        <end position="258"/>
    </location>
</feature>
<comment type="catalytic activity">
    <reaction evidence="11">
        <text>L-threonine + hydrogencarbonate + ATP = L-threonylcarbamoyladenylate + diphosphate + H2O</text>
        <dbReference type="Rhea" id="RHEA:36407"/>
        <dbReference type="ChEBI" id="CHEBI:15377"/>
        <dbReference type="ChEBI" id="CHEBI:17544"/>
        <dbReference type="ChEBI" id="CHEBI:30616"/>
        <dbReference type="ChEBI" id="CHEBI:33019"/>
        <dbReference type="ChEBI" id="CHEBI:57926"/>
        <dbReference type="ChEBI" id="CHEBI:73682"/>
        <dbReference type="EC" id="2.7.7.87"/>
    </reaction>
</comment>
<evidence type="ECO:0000256" key="2">
    <source>
        <dbReference type="ARBA" id="ARBA00007663"/>
    </source>
</evidence>
<evidence type="ECO:0000256" key="4">
    <source>
        <dbReference type="ARBA" id="ARBA00022490"/>
    </source>
</evidence>
<evidence type="ECO:0000256" key="10">
    <source>
        <dbReference type="ARBA" id="ARBA00029774"/>
    </source>
</evidence>
<proteinExistence type="inferred from homology"/>
<dbReference type="GO" id="GO:0000049">
    <property type="term" value="F:tRNA binding"/>
    <property type="evidence" value="ECO:0007669"/>
    <property type="project" value="TreeGrafter"/>
</dbReference>
<dbReference type="GO" id="GO:0061710">
    <property type="term" value="F:L-threonylcarbamoyladenylate synthase"/>
    <property type="evidence" value="ECO:0007669"/>
    <property type="project" value="UniProtKB-EC"/>
</dbReference>
<dbReference type="NCBIfam" id="TIGR00057">
    <property type="entry name" value="L-threonylcarbamoyladenylate synthase"/>
    <property type="match status" value="1"/>
</dbReference>
<dbReference type="GO" id="GO:0005524">
    <property type="term" value="F:ATP binding"/>
    <property type="evidence" value="ECO:0007669"/>
    <property type="project" value="UniProtKB-KW"/>
</dbReference>
<dbReference type="GO" id="GO:0003725">
    <property type="term" value="F:double-stranded RNA binding"/>
    <property type="evidence" value="ECO:0007669"/>
    <property type="project" value="InterPro"/>
</dbReference>
<dbReference type="InterPro" id="IPR006070">
    <property type="entry name" value="Sua5-like_dom"/>
</dbReference>
<evidence type="ECO:0000256" key="8">
    <source>
        <dbReference type="ARBA" id="ARBA00022741"/>
    </source>
</evidence>
<dbReference type="GO" id="GO:0006450">
    <property type="term" value="P:regulation of translational fidelity"/>
    <property type="evidence" value="ECO:0007669"/>
    <property type="project" value="TreeGrafter"/>
</dbReference>
<dbReference type="GO" id="GO:0005737">
    <property type="term" value="C:cytoplasm"/>
    <property type="evidence" value="ECO:0007669"/>
    <property type="project" value="UniProtKB-SubCell"/>
</dbReference>
<comment type="similarity">
    <text evidence="2">Belongs to the SUA5 family.</text>
</comment>
<sequence>MSEVFDCSDGAQLLQGTRLARQSLGRGELIVMPTDTVYGIAADAFSPEAVQRLLDAKGRGRQSPPPVLIPNVGTLAALAADASEALHTLAKAFWPGALTIVTQANPSLSWDLGETGGTVALRIPGNAFARELLQETGPLAVSSANKTGLPAAGTAAEAREMLGQSVAVYLDGGEARGEASTIIDATSLEGDGGGTVRVLRQGAVTVTQLQEALPNATIVEQLAAPAVPVEAPVEGPEDSDTAETPEASTAIEASRADG</sequence>
<comment type="caution">
    <text evidence="14">The sequence shown here is derived from an EMBL/GenBank/DDBJ whole genome shotgun (WGS) entry which is preliminary data.</text>
</comment>
<protein>
    <recommendedName>
        <fullName evidence="10">L-threonylcarbamoyladenylate synthase</fullName>
        <ecNumber evidence="3">2.7.7.87</ecNumber>
    </recommendedName>
    <alternativeName>
        <fullName evidence="10">L-threonylcarbamoyladenylate synthase</fullName>
    </alternativeName>
</protein>
<dbReference type="AlphaFoldDB" id="A0A542Y5K3"/>
<evidence type="ECO:0000256" key="3">
    <source>
        <dbReference type="ARBA" id="ARBA00012584"/>
    </source>
</evidence>
<dbReference type="Proteomes" id="UP000319094">
    <property type="component" value="Unassembled WGS sequence"/>
</dbReference>
<dbReference type="Pfam" id="PF01300">
    <property type="entry name" value="Sua5_yciO_yrdC"/>
    <property type="match status" value="1"/>
</dbReference>
<evidence type="ECO:0000313" key="15">
    <source>
        <dbReference type="Proteomes" id="UP000319094"/>
    </source>
</evidence>
<name>A0A542Y5K3_9MICO</name>
<evidence type="ECO:0000256" key="7">
    <source>
        <dbReference type="ARBA" id="ARBA00022695"/>
    </source>
</evidence>
<keyword evidence="15" id="KW-1185">Reference proteome</keyword>
<dbReference type="SUPFAM" id="SSF55821">
    <property type="entry name" value="YrdC/RibB"/>
    <property type="match status" value="1"/>
</dbReference>
<dbReference type="PROSITE" id="PS51163">
    <property type="entry name" value="YRDC"/>
    <property type="match status" value="1"/>
</dbReference>
<dbReference type="EMBL" id="VFON01000001">
    <property type="protein sequence ID" value="TQL43351.1"/>
    <property type="molecule type" value="Genomic_DNA"/>
</dbReference>
<dbReference type="GO" id="GO:0008033">
    <property type="term" value="P:tRNA processing"/>
    <property type="evidence" value="ECO:0007669"/>
    <property type="project" value="UniProtKB-KW"/>
</dbReference>
<keyword evidence="4" id="KW-0963">Cytoplasm</keyword>
<dbReference type="OrthoDB" id="9814580at2"/>
<dbReference type="Gene3D" id="3.90.870.10">
    <property type="entry name" value="DHBP synthase"/>
    <property type="match status" value="1"/>
</dbReference>
<evidence type="ECO:0000256" key="1">
    <source>
        <dbReference type="ARBA" id="ARBA00004496"/>
    </source>
</evidence>
<comment type="subcellular location">
    <subcellularLocation>
        <location evidence="1">Cytoplasm</location>
    </subcellularLocation>
</comment>
<dbReference type="InterPro" id="IPR017945">
    <property type="entry name" value="DHBP_synth_RibB-like_a/b_dom"/>
</dbReference>
<evidence type="ECO:0000256" key="12">
    <source>
        <dbReference type="SAM" id="MobiDB-lite"/>
    </source>
</evidence>
<gene>
    <name evidence="14" type="ORF">FB468_1371</name>
</gene>
<evidence type="ECO:0000259" key="13">
    <source>
        <dbReference type="PROSITE" id="PS51163"/>
    </source>
</evidence>
<keyword evidence="9" id="KW-0067">ATP-binding</keyword>
<keyword evidence="6" id="KW-0819">tRNA processing</keyword>
<evidence type="ECO:0000256" key="11">
    <source>
        <dbReference type="ARBA" id="ARBA00048366"/>
    </source>
</evidence>
<dbReference type="EC" id="2.7.7.87" evidence="3"/>
<organism evidence="14 15">
    <name type="scientific">Leucobacter komagatae</name>
    <dbReference type="NCBI Taxonomy" id="55969"/>
    <lineage>
        <taxon>Bacteria</taxon>
        <taxon>Bacillati</taxon>
        <taxon>Actinomycetota</taxon>
        <taxon>Actinomycetes</taxon>
        <taxon>Micrococcales</taxon>
        <taxon>Microbacteriaceae</taxon>
        <taxon>Leucobacter</taxon>
    </lineage>
</organism>